<dbReference type="AlphaFoldDB" id="A0A058Z6U3"/>
<protein>
    <submittedName>
        <fullName evidence="2">Uncharacterized protein</fullName>
    </submittedName>
</protein>
<dbReference type="RefSeq" id="XP_009495590.1">
    <property type="nucleotide sequence ID" value="XM_009497315.1"/>
</dbReference>
<dbReference type="Proteomes" id="UP000030693">
    <property type="component" value="Unassembled WGS sequence"/>
</dbReference>
<keyword evidence="3" id="KW-1185">Reference proteome</keyword>
<evidence type="ECO:0000256" key="1">
    <source>
        <dbReference type="SAM" id="MobiDB-lite"/>
    </source>
</evidence>
<evidence type="ECO:0000313" key="2">
    <source>
        <dbReference type="EMBL" id="KCV69984.1"/>
    </source>
</evidence>
<dbReference type="EMBL" id="KB932205">
    <property type="protein sequence ID" value="KCV69984.1"/>
    <property type="molecule type" value="Genomic_DNA"/>
</dbReference>
<name>A0A058Z6U3_FONAL</name>
<dbReference type="InterPro" id="IPR011989">
    <property type="entry name" value="ARM-like"/>
</dbReference>
<sequence>MSNDQTPAEKRAAERLERHKEMTSKSEALVALLKQGAESAAALRAVTQAIQAFDLKTEFDRQTAVDNHILEPLLGQIAAGAAALKAAVSEAASKTPLEAQEAVDPATVADGADISAILLAGYLDVLLGFLSDLLRSEFTRKTITPMAPRLLDAIAVLVAIPVDFESLSAWGQALIKLCVRSMNTVSNLCYEHDDHGALVSEVPGFLERLYKILALSPGYFGQHQTLRAPLLGGACSVLANMLFADEALQARLVGQAGAAPLSADLPTNIFPLLLEHLRHATSTSLNAISTVIQNLLETDEGAAAFLEAGGLEAAIDMATGSLDRAKAATEADQRAELLSMAELAFGSLAALVSDERFHRPVYQRGLVDRMVRVIEDPELEHVIIKRSIAKTVAIILSNDENMRSMFEERSLDRFSRWIEGSTDIEVKAYATFCVSNLARSDDYASAVMAHDGLIRTVFSFLRADLALDASGNYNTLPGVAELAEAARRQAEARQSEDPELAEAEANLTATRLVSAALSIFRNIVLLPENKAKLRRCLRPESGTAAAEAPTTDCGDLLRELLRLVVHSQSTVSFVSVIILKNMLVGNEENGLWFVGKTENADGVRADVDAIALLQRLRESKHDGIRTEAARILVVLSRLGNPDIAEYIFGPATDTTDINPPTYGYPLFAEIASSPHSIIRSEALEVIEMINKSGVVAHAARMRDTLLATEPQAASSASAHILQSSLPQVDPSDGKGCVGLLSKSSLLHLVPGTAGPTGGAFTETPGAPIVDAMLKLAAGK</sequence>
<evidence type="ECO:0000313" key="3">
    <source>
        <dbReference type="Proteomes" id="UP000030693"/>
    </source>
</evidence>
<dbReference type="Gene3D" id="1.25.10.10">
    <property type="entry name" value="Leucine-rich Repeat Variant"/>
    <property type="match status" value="2"/>
</dbReference>
<dbReference type="SUPFAM" id="SSF48371">
    <property type="entry name" value="ARM repeat"/>
    <property type="match status" value="1"/>
</dbReference>
<proteinExistence type="predicted"/>
<accession>A0A058Z6U3</accession>
<feature type="region of interest" description="Disordered" evidence="1">
    <location>
        <begin position="1"/>
        <end position="21"/>
    </location>
</feature>
<organism evidence="2">
    <name type="scientific">Fonticula alba</name>
    <name type="common">Slime mold</name>
    <dbReference type="NCBI Taxonomy" id="691883"/>
    <lineage>
        <taxon>Eukaryota</taxon>
        <taxon>Rotosphaerida</taxon>
        <taxon>Fonticulaceae</taxon>
        <taxon>Fonticula</taxon>
    </lineage>
</organism>
<dbReference type="STRING" id="691883.A0A058Z6U3"/>
<feature type="compositionally biased region" description="Basic and acidic residues" evidence="1">
    <location>
        <begin position="7"/>
        <end position="21"/>
    </location>
</feature>
<dbReference type="GeneID" id="20528174"/>
<reference evidence="2" key="1">
    <citation type="submission" date="2013-04" db="EMBL/GenBank/DDBJ databases">
        <title>The Genome Sequence of Fonticula alba ATCC 38817.</title>
        <authorList>
            <consortium name="The Broad Institute Genomics Platform"/>
            <person name="Russ C."/>
            <person name="Cuomo C."/>
            <person name="Burger G."/>
            <person name="Gray M.W."/>
            <person name="Holland P.W.H."/>
            <person name="King N."/>
            <person name="Lang F.B.F."/>
            <person name="Roger A.J."/>
            <person name="Ruiz-Trillo I."/>
            <person name="Brown M."/>
            <person name="Walker B."/>
            <person name="Young S."/>
            <person name="Zeng Q."/>
            <person name="Gargeya S."/>
            <person name="Fitzgerald M."/>
            <person name="Haas B."/>
            <person name="Abouelleil A."/>
            <person name="Allen A.W."/>
            <person name="Alvarado L."/>
            <person name="Arachchi H.M."/>
            <person name="Berlin A.M."/>
            <person name="Chapman S.B."/>
            <person name="Gainer-Dewar J."/>
            <person name="Goldberg J."/>
            <person name="Griggs A."/>
            <person name="Gujja S."/>
            <person name="Hansen M."/>
            <person name="Howarth C."/>
            <person name="Imamovic A."/>
            <person name="Ireland A."/>
            <person name="Larimer J."/>
            <person name="McCowan C."/>
            <person name="Murphy C."/>
            <person name="Pearson M."/>
            <person name="Poon T.W."/>
            <person name="Priest M."/>
            <person name="Roberts A."/>
            <person name="Saif S."/>
            <person name="Shea T."/>
            <person name="Sisk P."/>
            <person name="Sykes S."/>
            <person name="Wortman J."/>
            <person name="Nusbaum C."/>
            <person name="Birren B."/>
        </authorList>
    </citation>
    <scope>NUCLEOTIDE SEQUENCE [LARGE SCALE GENOMIC DNA]</scope>
    <source>
        <strain evidence="2">ATCC 38817</strain>
    </source>
</reference>
<dbReference type="PANTHER" id="PTHR10957">
    <property type="entry name" value="RAP1 GTPASE-GDP DISSOCIATION STIMULATOR 1"/>
    <property type="match status" value="1"/>
</dbReference>
<dbReference type="InterPro" id="IPR040144">
    <property type="entry name" value="RAP1GDS1"/>
</dbReference>
<gene>
    <name evidence="2" type="ORF">H696_03449</name>
</gene>
<dbReference type="InterPro" id="IPR016024">
    <property type="entry name" value="ARM-type_fold"/>
</dbReference>
<dbReference type="GO" id="GO:0005085">
    <property type="term" value="F:guanyl-nucleotide exchange factor activity"/>
    <property type="evidence" value="ECO:0007669"/>
    <property type="project" value="InterPro"/>
</dbReference>